<dbReference type="SUPFAM" id="SSF82171">
    <property type="entry name" value="DPP6 N-terminal domain-like"/>
    <property type="match status" value="1"/>
</dbReference>
<feature type="region of interest" description="Disordered" evidence="1">
    <location>
        <begin position="474"/>
        <end position="507"/>
    </location>
</feature>
<evidence type="ECO:0000313" key="3">
    <source>
        <dbReference type="Proteomes" id="UP000184073"/>
    </source>
</evidence>
<feature type="compositionally biased region" description="Pro residues" evidence="1">
    <location>
        <begin position="904"/>
        <end position="915"/>
    </location>
</feature>
<sequence>MSHPLVAAVWEQLDRQDLENILHEIIGEHAASLAVTAGQYGSASMESLTESVLWIQTLFNRQRTYLQGLATPQDCHPYYAPYLISSDIIFSTLMYLAKVKTDLFPCSKPTASEFLRYRHLIGHTFLVGIRLLILRGDAMTSETKFRLERAMRSAWEHPDLSQSESFLINDLLPKAIASIGSQDLFYAQQSLLNSSKAYIPVFSSRIYPFPGTPDTLVTDLLTALMGRKDDQLTSFCLLFDLLWAAESALIQYYMDRRRIPQEQGYTSGAPLEVDEALNQTQDNRKKLARTILAAFDDEFNTPSLQVLATVILSQTAGEQAPLQTRRIRDSWSQSAPLRESTDSALGVMVRWLINRRVQMWNCNGELAAFSHDYQQHLANWLQISPFPAKARKGNASAVYVVNCPAVHPIPKALLEEQLRSSDRKAYEQLQEKSRFLTIDTLCPLCPGRVKIQHARMIEPLEQVPDALNFANSESSGRYSFPNSVSRQTASRSSSRTNSTDRLSRMDSIEALRSPVSTISQSLSFFKLSGKGHSPTMSETTNTFMTNPRTGLPQEKQLIRSLSKDLKTEHYELLIFRNKSAIPEAYLTIETPHPYSPVSCMVMSRNDQYVAFTLKDHVRVYEIGAFGIRQVLLGGEADYYAVENITRESHINSNHRVETTGQDKNSTEEVIATRLQFSIDGRRFIVATHLGNQYAYVDIWNCVGQEWKLEPGGSKYFKLPPWTKDGGDLTCVFYDSFNETIVLTAFIGREYPISYSLSGDKFTSDPVSPKIVHAAQSPSGSRFVMANGMKQMYLCDATASGSLIPTKMKKAISKINPLAFRPDQLEFSFPSENEVFAFWAKEGKLMLRTIGLHTGGEVVSDYDLRPEFDRLIAERPLISESHRPRHQPSSLSRQIDSDIEGLQPIPRPNLPELPAI</sequence>
<organism evidence="2 3">
    <name type="scientific">Aspergillus versicolor CBS 583.65</name>
    <dbReference type="NCBI Taxonomy" id="1036611"/>
    <lineage>
        <taxon>Eukaryota</taxon>
        <taxon>Fungi</taxon>
        <taxon>Dikarya</taxon>
        <taxon>Ascomycota</taxon>
        <taxon>Pezizomycotina</taxon>
        <taxon>Eurotiomycetes</taxon>
        <taxon>Eurotiomycetidae</taxon>
        <taxon>Eurotiales</taxon>
        <taxon>Aspergillaceae</taxon>
        <taxon>Aspergillus</taxon>
        <taxon>Aspergillus subgen. Nidulantes</taxon>
    </lineage>
</organism>
<accession>A0A1L9PF40</accession>
<gene>
    <name evidence="2" type="ORF">ASPVEDRAFT_51328</name>
</gene>
<dbReference type="OrthoDB" id="5411560at2759"/>
<dbReference type="VEuPathDB" id="FungiDB:ASPVEDRAFT_51328"/>
<dbReference type="EMBL" id="KV878127">
    <property type="protein sequence ID" value="OJJ00066.1"/>
    <property type="molecule type" value="Genomic_DNA"/>
</dbReference>
<dbReference type="Proteomes" id="UP000184073">
    <property type="component" value="Unassembled WGS sequence"/>
</dbReference>
<proteinExistence type="predicted"/>
<dbReference type="AlphaFoldDB" id="A0A1L9PF40"/>
<dbReference type="RefSeq" id="XP_040665828.1">
    <property type="nucleotide sequence ID" value="XM_040814459.1"/>
</dbReference>
<name>A0A1L9PF40_ASPVE</name>
<dbReference type="GeneID" id="63729970"/>
<reference evidence="3" key="1">
    <citation type="journal article" date="2017" name="Genome Biol.">
        <title>Comparative genomics reveals high biological diversity and specific adaptations in the industrially and medically important fungal genus Aspergillus.</title>
        <authorList>
            <person name="de Vries R.P."/>
            <person name="Riley R."/>
            <person name="Wiebenga A."/>
            <person name="Aguilar-Osorio G."/>
            <person name="Amillis S."/>
            <person name="Uchima C.A."/>
            <person name="Anderluh G."/>
            <person name="Asadollahi M."/>
            <person name="Askin M."/>
            <person name="Barry K."/>
            <person name="Battaglia E."/>
            <person name="Bayram O."/>
            <person name="Benocci T."/>
            <person name="Braus-Stromeyer S.A."/>
            <person name="Caldana C."/>
            <person name="Canovas D."/>
            <person name="Cerqueira G.C."/>
            <person name="Chen F."/>
            <person name="Chen W."/>
            <person name="Choi C."/>
            <person name="Clum A."/>
            <person name="Dos Santos R.A."/>
            <person name="Damasio A.R."/>
            <person name="Diallinas G."/>
            <person name="Emri T."/>
            <person name="Fekete E."/>
            <person name="Flipphi M."/>
            <person name="Freyberg S."/>
            <person name="Gallo A."/>
            <person name="Gournas C."/>
            <person name="Habgood R."/>
            <person name="Hainaut M."/>
            <person name="Harispe M.L."/>
            <person name="Henrissat B."/>
            <person name="Hilden K.S."/>
            <person name="Hope R."/>
            <person name="Hossain A."/>
            <person name="Karabika E."/>
            <person name="Karaffa L."/>
            <person name="Karanyi Z."/>
            <person name="Krasevec N."/>
            <person name="Kuo A."/>
            <person name="Kusch H."/>
            <person name="LaButti K."/>
            <person name="Lagendijk E.L."/>
            <person name="Lapidus A."/>
            <person name="Levasseur A."/>
            <person name="Lindquist E."/>
            <person name="Lipzen A."/>
            <person name="Logrieco A.F."/>
            <person name="MacCabe A."/>
            <person name="Maekelae M.R."/>
            <person name="Malavazi I."/>
            <person name="Melin P."/>
            <person name="Meyer V."/>
            <person name="Mielnichuk N."/>
            <person name="Miskei M."/>
            <person name="Molnar A.P."/>
            <person name="Mule G."/>
            <person name="Ngan C.Y."/>
            <person name="Orejas M."/>
            <person name="Orosz E."/>
            <person name="Ouedraogo J.P."/>
            <person name="Overkamp K.M."/>
            <person name="Park H.-S."/>
            <person name="Perrone G."/>
            <person name="Piumi F."/>
            <person name="Punt P.J."/>
            <person name="Ram A.F."/>
            <person name="Ramon A."/>
            <person name="Rauscher S."/>
            <person name="Record E."/>
            <person name="Riano-Pachon D.M."/>
            <person name="Robert V."/>
            <person name="Roehrig J."/>
            <person name="Ruller R."/>
            <person name="Salamov A."/>
            <person name="Salih N.S."/>
            <person name="Samson R.A."/>
            <person name="Sandor E."/>
            <person name="Sanguinetti M."/>
            <person name="Schuetze T."/>
            <person name="Sepcic K."/>
            <person name="Shelest E."/>
            <person name="Sherlock G."/>
            <person name="Sophianopoulou V."/>
            <person name="Squina F.M."/>
            <person name="Sun H."/>
            <person name="Susca A."/>
            <person name="Todd R.B."/>
            <person name="Tsang A."/>
            <person name="Unkles S.E."/>
            <person name="van de Wiele N."/>
            <person name="van Rossen-Uffink D."/>
            <person name="Oliveira J.V."/>
            <person name="Vesth T.C."/>
            <person name="Visser J."/>
            <person name="Yu J.-H."/>
            <person name="Zhou M."/>
            <person name="Andersen M.R."/>
            <person name="Archer D.B."/>
            <person name="Baker S.E."/>
            <person name="Benoit I."/>
            <person name="Brakhage A.A."/>
            <person name="Braus G.H."/>
            <person name="Fischer R."/>
            <person name="Frisvad J.C."/>
            <person name="Goldman G.H."/>
            <person name="Houbraken J."/>
            <person name="Oakley B."/>
            <person name="Pocsi I."/>
            <person name="Scazzocchio C."/>
            <person name="Seiboth B."/>
            <person name="vanKuyk P.A."/>
            <person name="Wortman J."/>
            <person name="Dyer P.S."/>
            <person name="Grigoriev I.V."/>
        </authorList>
    </citation>
    <scope>NUCLEOTIDE SEQUENCE [LARGE SCALE GENOMIC DNA]</scope>
    <source>
        <strain evidence="3">CBS 583.65</strain>
    </source>
</reference>
<protein>
    <submittedName>
        <fullName evidence="2">Uncharacterized protein</fullName>
    </submittedName>
</protein>
<feature type="region of interest" description="Disordered" evidence="1">
    <location>
        <begin position="878"/>
        <end position="915"/>
    </location>
</feature>
<feature type="compositionally biased region" description="Low complexity" evidence="1">
    <location>
        <begin position="483"/>
        <end position="500"/>
    </location>
</feature>
<evidence type="ECO:0000256" key="1">
    <source>
        <dbReference type="SAM" id="MobiDB-lite"/>
    </source>
</evidence>
<dbReference type="STRING" id="1036611.A0A1L9PF40"/>
<evidence type="ECO:0000313" key="2">
    <source>
        <dbReference type="EMBL" id="OJJ00066.1"/>
    </source>
</evidence>
<keyword evidence="3" id="KW-1185">Reference proteome</keyword>